<gene>
    <name evidence="1" type="ORF">LCGC14_2546870</name>
</gene>
<organism evidence="1">
    <name type="scientific">marine sediment metagenome</name>
    <dbReference type="NCBI Taxonomy" id="412755"/>
    <lineage>
        <taxon>unclassified sequences</taxon>
        <taxon>metagenomes</taxon>
        <taxon>ecological metagenomes</taxon>
    </lineage>
</organism>
<comment type="caution">
    <text evidence="1">The sequence shown here is derived from an EMBL/GenBank/DDBJ whole genome shotgun (WGS) entry which is preliminary data.</text>
</comment>
<proteinExistence type="predicted"/>
<evidence type="ECO:0000313" key="1">
    <source>
        <dbReference type="EMBL" id="KKL11331.1"/>
    </source>
</evidence>
<feature type="non-terminal residue" evidence="1">
    <location>
        <position position="1"/>
    </location>
</feature>
<reference evidence="1" key="1">
    <citation type="journal article" date="2015" name="Nature">
        <title>Complex archaea that bridge the gap between prokaryotes and eukaryotes.</title>
        <authorList>
            <person name="Spang A."/>
            <person name="Saw J.H."/>
            <person name="Jorgensen S.L."/>
            <person name="Zaremba-Niedzwiedzka K."/>
            <person name="Martijn J."/>
            <person name="Lind A.E."/>
            <person name="van Eijk R."/>
            <person name="Schleper C."/>
            <person name="Guy L."/>
            <person name="Ettema T.J."/>
        </authorList>
    </citation>
    <scope>NUCLEOTIDE SEQUENCE</scope>
</reference>
<protein>
    <submittedName>
        <fullName evidence="1">Uncharacterized protein</fullName>
    </submittedName>
</protein>
<dbReference type="EMBL" id="LAZR01041701">
    <property type="protein sequence ID" value="KKL11331.1"/>
    <property type="molecule type" value="Genomic_DNA"/>
</dbReference>
<name>A0A0F9D0H8_9ZZZZ</name>
<dbReference type="AlphaFoldDB" id="A0A0F9D0H8"/>
<sequence length="35" mass="4294">LFNVKFADADFQTNLYSDFNILYRNEDDWMFAKLK</sequence>
<accession>A0A0F9D0H8</accession>